<organism evidence="2 3">
    <name type="scientific">Agrobacterium tumefaciens</name>
    <dbReference type="NCBI Taxonomy" id="358"/>
    <lineage>
        <taxon>Bacteria</taxon>
        <taxon>Pseudomonadati</taxon>
        <taxon>Pseudomonadota</taxon>
        <taxon>Alphaproteobacteria</taxon>
        <taxon>Hyphomicrobiales</taxon>
        <taxon>Rhizobiaceae</taxon>
        <taxon>Rhizobium/Agrobacterium group</taxon>
        <taxon>Agrobacterium</taxon>
        <taxon>Agrobacterium tumefaciens complex</taxon>
    </lineage>
</organism>
<comment type="caution">
    <text evidence="2">The sequence shown here is derived from an EMBL/GenBank/DDBJ whole genome shotgun (WGS) entry which is preliminary data.</text>
</comment>
<dbReference type="Proteomes" id="UP000077098">
    <property type="component" value="Unassembled WGS sequence"/>
</dbReference>
<accession>A0A176XBY9</accession>
<protein>
    <submittedName>
        <fullName evidence="2">Uncharacterized protein</fullName>
    </submittedName>
</protein>
<dbReference type="EMBL" id="LXPS01000011">
    <property type="protein sequence ID" value="OAE46830.1"/>
    <property type="molecule type" value="Genomic_DNA"/>
</dbReference>
<feature type="region of interest" description="Disordered" evidence="1">
    <location>
        <begin position="94"/>
        <end position="118"/>
    </location>
</feature>
<sequence length="303" mass="35066">MTYQSTRFPEVIVFKIKGLRATPVFKVIVDTVLDDTSRWIGPSTCVPVFRMEVVRPGETTDLPWTDRLIPCDDHAIERLLLACDEIESIQHKRNFLPDEKPKPRAKKKPEPKGPFSKRGYNLDNWSEHWHPYFDRPELTAEGAELGRLLEGYPFADRSPRDNARYIEMEIIHRIRDRFPTIYEVEKLTKNKLVQALTLISTPEIQRHGRPEDFCIHQAFHENKIPNQIDTYLSGLQGLAWMIRTGRIKDRDRKVVDPTDDEASEDKLFHIHGVGRGVTSDRAYLDDLADEEEMAAADAEEGIY</sequence>
<reference evidence="2 3" key="1">
    <citation type="submission" date="2016-05" db="EMBL/GenBank/DDBJ databases">
        <authorList>
            <person name="Lavstsen T."/>
            <person name="Jespersen J.S."/>
        </authorList>
    </citation>
    <scope>NUCLEOTIDE SEQUENCE [LARGE SCALE GENOMIC DNA]</scope>
    <source>
        <strain evidence="2 3">KCJ1736</strain>
    </source>
</reference>
<evidence type="ECO:0000256" key="1">
    <source>
        <dbReference type="SAM" id="MobiDB-lite"/>
    </source>
</evidence>
<dbReference type="AlphaFoldDB" id="A0A176XBY9"/>
<evidence type="ECO:0000313" key="2">
    <source>
        <dbReference type="EMBL" id="OAE46830.1"/>
    </source>
</evidence>
<proteinExistence type="predicted"/>
<gene>
    <name evidence="2" type="ORF">A7J57_12145</name>
</gene>
<evidence type="ECO:0000313" key="3">
    <source>
        <dbReference type="Proteomes" id="UP000077098"/>
    </source>
</evidence>
<name>A0A176XBY9_AGRTU</name>
<dbReference type="RefSeq" id="WP_063948514.1">
    <property type="nucleotide sequence ID" value="NZ_LXPS01000011.1"/>
</dbReference>